<dbReference type="PANTHER" id="PTHR30273:SF2">
    <property type="entry name" value="PROTEIN FECR"/>
    <property type="match status" value="1"/>
</dbReference>
<proteinExistence type="predicted"/>
<keyword evidence="5" id="KW-1185">Reference proteome</keyword>
<evidence type="ECO:0000259" key="3">
    <source>
        <dbReference type="Pfam" id="PF16220"/>
    </source>
</evidence>
<comment type="caution">
    <text evidence="4">The sequence shown here is derived from an EMBL/GenBank/DDBJ whole genome shotgun (WGS) entry which is preliminary data.</text>
</comment>
<dbReference type="EMBL" id="JBHRTR010000048">
    <property type="protein sequence ID" value="MFC3230572.1"/>
    <property type="molecule type" value="Genomic_DNA"/>
</dbReference>
<sequence length="346" mass="37160">MHEREDPRTAAEWLIALREAAAGDGMERRFESWLEADESHRRDWTEMADTYDRLGLLSPAEGSRDRPTHRAVPAPVAAVAMRPGRHTGPRRPCHRLAAIAVALAACLVLALPPGVLTGILRDDGGLQTGIAEVRQLTLGDGSRITLGPRTAIAIDLGGTARQVTLRQGMAYFEVAPDPGRPFRVRTDDLDAVVLGTAFEMRTGPGSTALAVAEGRVRAETPVGGRAIGPDLGAGDWLRRDADGRTDRGRHPSEQVAAWRHGLLIARDLAVAQAVDRLRPFHGGRILLLGSRLARQPLTGLYTLSDPAAALEAMAAAQGAVVHRLTPWLLVLSEEPSLSMAGLPDFF</sequence>
<dbReference type="Pfam" id="PF16220">
    <property type="entry name" value="DUF4880"/>
    <property type="match status" value="1"/>
</dbReference>
<name>A0ABV7L7I8_9PROT</name>
<evidence type="ECO:0000256" key="1">
    <source>
        <dbReference type="SAM" id="Phobius"/>
    </source>
</evidence>
<dbReference type="Proteomes" id="UP001595528">
    <property type="component" value="Unassembled WGS sequence"/>
</dbReference>
<dbReference type="InterPro" id="IPR006860">
    <property type="entry name" value="FecR"/>
</dbReference>
<gene>
    <name evidence="4" type="ORF">ACFOGJ_25210</name>
</gene>
<dbReference type="Pfam" id="PF04773">
    <property type="entry name" value="FecR"/>
    <property type="match status" value="1"/>
</dbReference>
<dbReference type="InterPro" id="IPR012373">
    <property type="entry name" value="Ferrdict_sens_TM"/>
</dbReference>
<keyword evidence="1" id="KW-1133">Transmembrane helix</keyword>
<accession>A0ABV7L7I8</accession>
<dbReference type="Gene3D" id="2.60.120.1440">
    <property type="match status" value="1"/>
</dbReference>
<evidence type="ECO:0000259" key="2">
    <source>
        <dbReference type="Pfam" id="PF04773"/>
    </source>
</evidence>
<dbReference type="InterPro" id="IPR032623">
    <property type="entry name" value="FecR_N"/>
</dbReference>
<feature type="transmembrane region" description="Helical" evidence="1">
    <location>
        <begin position="96"/>
        <end position="120"/>
    </location>
</feature>
<dbReference type="PANTHER" id="PTHR30273">
    <property type="entry name" value="PERIPLASMIC SIGNAL SENSOR AND SIGMA FACTOR ACTIVATOR FECR-RELATED"/>
    <property type="match status" value="1"/>
</dbReference>
<protein>
    <submittedName>
        <fullName evidence="4">FecR family protein</fullName>
    </submittedName>
</protein>
<keyword evidence="1" id="KW-0812">Transmembrane</keyword>
<feature type="domain" description="FecR N-terminal" evidence="3">
    <location>
        <begin position="9"/>
        <end position="48"/>
    </location>
</feature>
<evidence type="ECO:0000313" key="5">
    <source>
        <dbReference type="Proteomes" id="UP001595528"/>
    </source>
</evidence>
<feature type="domain" description="FecR protein" evidence="2">
    <location>
        <begin position="127"/>
        <end position="217"/>
    </location>
</feature>
<organism evidence="4 5">
    <name type="scientific">Marinibaculum pumilum</name>
    <dbReference type="NCBI Taxonomy" id="1766165"/>
    <lineage>
        <taxon>Bacteria</taxon>
        <taxon>Pseudomonadati</taxon>
        <taxon>Pseudomonadota</taxon>
        <taxon>Alphaproteobacteria</taxon>
        <taxon>Rhodospirillales</taxon>
        <taxon>Rhodospirillaceae</taxon>
        <taxon>Marinibaculum</taxon>
    </lineage>
</organism>
<evidence type="ECO:0000313" key="4">
    <source>
        <dbReference type="EMBL" id="MFC3230572.1"/>
    </source>
</evidence>
<reference evidence="5" key="1">
    <citation type="journal article" date="2019" name="Int. J. Syst. Evol. Microbiol.">
        <title>The Global Catalogue of Microorganisms (GCM) 10K type strain sequencing project: providing services to taxonomists for standard genome sequencing and annotation.</title>
        <authorList>
            <consortium name="The Broad Institute Genomics Platform"/>
            <consortium name="The Broad Institute Genome Sequencing Center for Infectious Disease"/>
            <person name="Wu L."/>
            <person name="Ma J."/>
        </authorList>
    </citation>
    <scope>NUCLEOTIDE SEQUENCE [LARGE SCALE GENOMIC DNA]</scope>
    <source>
        <strain evidence="5">KCTC 42964</strain>
    </source>
</reference>
<dbReference type="PIRSF" id="PIRSF018266">
    <property type="entry name" value="FecR"/>
    <property type="match status" value="1"/>
</dbReference>
<dbReference type="RefSeq" id="WP_379905863.1">
    <property type="nucleotide sequence ID" value="NZ_JBHRTR010000048.1"/>
</dbReference>
<keyword evidence="1" id="KW-0472">Membrane</keyword>